<comment type="caution">
    <text evidence="1">The sequence shown here is derived from an EMBL/GenBank/DDBJ whole genome shotgun (WGS) entry which is preliminary data.</text>
</comment>
<dbReference type="OrthoDB" id="5842261at2759"/>
<gene>
    <name evidence="1" type="ORF">L596_027606</name>
</gene>
<reference evidence="1 2" key="2">
    <citation type="journal article" date="2019" name="G3 (Bethesda)">
        <title>Hybrid Assembly of the Genome of the Entomopathogenic Nematode Steinernema carpocapsae Identifies the X-Chromosome.</title>
        <authorList>
            <person name="Serra L."/>
            <person name="Macchietto M."/>
            <person name="Macias-Munoz A."/>
            <person name="McGill C.J."/>
            <person name="Rodriguez I.M."/>
            <person name="Rodriguez B."/>
            <person name="Murad R."/>
            <person name="Mortazavi A."/>
        </authorList>
    </citation>
    <scope>NUCLEOTIDE SEQUENCE [LARGE SCALE GENOMIC DNA]</scope>
    <source>
        <strain evidence="1 2">ALL</strain>
    </source>
</reference>
<evidence type="ECO:0000313" key="2">
    <source>
        <dbReference type="Proteomes" id="UP000298663"/>
    </source>
</evidence>
<name>A0A4U5LW04_STECR</name>
<dbReference type="EMBL" id="AZBU02000011">
    <property type="protein sequence ID" value="TKR60349.1"/>
    <property type="molecule type" value="Genomic_DNA"/>
</dbReference>
<protein>
    <submittedName>
        <fullName evidence="1">Uncharacterized protein</fullName>
    </submittedName>
</protein>
<sequence length="77" mass="8210">MEQECLRSAKPTVYSMPVRTSRTSVTSAAALTSSATRVPNSASASSASSSWQGFFSDNRFACPYPLSRSCALAQRVV</sequence>
<organism evidence="1 2">
    <name type="scientific">Steinernema carpocapsae</name>
    <name type="common">Entomopathogenic nematode</name>
    <dbReference type="NCBI Taxonomy" id="34508"/>
    <lineage>
        <taxon>Eukaryota</taxon>
        <taxon>Metazoa</taxon>
        <taxon>Ecdysozoa</taxon>
        <taxon>Nematoda</taxon>
        <taxon>Chromadorea</taxon>
        <taxon>Rhabditida</taxon>
        <taxon>Tylenchina</taxon>
        <taxon>Panagrolaimomorpha</taxon>
        <taxon>Strongyloidoidea</taxon>
        <taxon>Steinernematidae</taxon>
        <taxon>Steinernema</taxon>
    </lineage>
</organism>
<dbReference type="AlphaFoldDB" id="A0A4U5LW04"/>
<evidence type="ECO:0000313" key="1">
    <source>
        <dbReference type="EMBL" id="TKR60349.1"/>
    </source>
</evidence>
<keyword evidence="2" id="KW-1185">Reference proteome</keyword>
<proteinExistence type="predicted"/>
<accession>A0A4U5LW04</accession>
<dbReference type="Proteomes" id="UP000298663">
    <property type="component" value="Unassembled WGS sequence"/>
</dbReference>
<reference evidence="1 2" key="1">
    <citation type="journal article" date="2015" name="Genome Biol.">
        <title>Comparative genomics of Steinernema reveals deeply conserved gene regulatory networks.</title>
        <authorList>
            <person name="Dillman A.R."/>
            <person name="Macchietto M."/>
            <person name="Porter C.F."/>
            <person name="Rogers A."/>
            <person name="Williams B."/>
            <person name="Antoshechkin I."/>
            <person name="Lee M.M."/>
            <person name="Goodwin Z."/>
            <person name="Lu X."/>
            <person name="Lewis E.E."/>
            <person name="Goodrich-Blair H."/>
            <person name="Stock S.P."/>
            <person name="Adams B.J."/>
            <person name="Sternberg P.W."/>
            <person name="Mortazavi A."/>
        </authorList>
    </citation>
    <scope>NUCLEOTIDE SEQUENCE [LARGE SCALE GENOMIC DNA]</scope>
    <source>
        <strain evidence="1 2">ALL</strain>
    </source>
</reference>